<comment type="caution">
    <text evidence="1">The sequence shown here is derived from an EMBL/GenBank/DDBJ whole genome shotgun (WGS) entry which is preliminary data.</text>
</comment>
<name>A0A2H0V7U9_9BACT</name>
<evidence type="ECO:0000313" key="1">
    <source>
        <dbReference type="EMBL" id="PIR94459.1"/>
    </source>
</evidence>
<evidence type="ECO:0000313" key="2">
    <source>
        <dbReference type="Proteomes" id="UP000229901"/>
    </source>
</evidence>
<accession>A0A2H0V7U9</accession>
<protein>
    <submittedName>
        <fullName evidence="1">Uncharacterized protein</fullName>
    </submittedName>
</protein>
<proteinExistence type="predicted"/>
<dbReference type="EMBL" id="PFAP01000005">
    <property type="protein sequence ID" value="PIR94459.1"/>
    <property type="molecule type" value="Genomic_DNA"/>
</dbReference>
<reference evidence="2" key="1">
    <citation type="submission" date="2017-09" db="EMBL/GenBank/DDBJ databases">
        <title>Depth-based differentiation of microbial function through sediment-hosted aquifers and enrichment of novel symbionts in the deep terrestrial subsurface.</title>
        <authorList>
            <person name="Probst A.J."/>
            <person name="Ladd B."/>
            <person name="Jarett J.K."/>
            <person name="Geller-Mcgrath D.E."/>
            <person name="Sieber C.M.K."/>
            <person name="Emerson J.B."/>
            <person name="Anantharaman K."/>
            <person name="Thomas B.C."/>
            <person name="Malmstrom R."/>
            <person name="Stieglmeier M."/>
            <person name="Klingl A."/>
            <person name="Woyke T."/>
            <person name="Ryan C.M."/>
            <person name="Banfield J.F."/>
        </authorList>
    </citation>
    <scope>NUCLEOTIDE SEQUENCE [LARGE SCALE GENOMIC DNA]</scope>
</reference>
<dbReference type="AlphaFoldDB" id="A0A2H0V7U9"/>
<gene>
    <name evidence="1" type="ORF">COT97_01225</name>
</gene>
<dbReference type="Proteomes" id="UP000229901">
    <property type="component" value="Unassembled WGS sequence"/>
</dbReference>
<organism evidence="1 2">
    <name type="scientific">Candidatus Falkowbacteria bacterium CG10_big_fil_rev_8_21_14_0_10_39_11</name>
    <dbReference type="NCBI Taxonomy" id="1974565"/>
    <lineage>
        <taxon>Bacteria</taxon>
        <taxon>Candidatus Falkowiibacteriota</taxon>
    </lineage>
</organism>
<sequence length="444" mass="50085">MGRAEQMDNRLGAMAFYNPNGFVPAFNHAKAFAGDGGHVGTMLDVVDARLATEPSMAPWQQYYTTMSAEYVGISRSGEAIVIVAHGIGPMATLDGVLKAYSFQFKDKSRNRHGGRITKNEFLRLESGYYGDVTIIPLAEIWARRPYQFSGHPITRVELGNEPLWQARLGPRWKELCRKQEAMADKWSMNEGKEPYFLPCVISMDCTTNCSYASSRMFIHHLSQAPDTAIGHLLSTGSLGVNHHQYWGQDYENDMEFRSSLTLDVNCHDWCDGTRMIGVRAEQVEDIHPGLPDHNDLVKRHLKKLLIQNPGGTTNTRIGFHHLIQVGDRLFSDYPKKGDSMDSHEPKFLVTSAMELPGGPKILTTEITGYYGLFTYPVSEVRRMAPPDANAYMIDNPNFELVDEGSPKNHTAEVTFFRVEIDTSMRVMKRAEVYRDFDLMMALVD</sequence>